<evidence type="ECO:0000256" key="10">
    <source>
        <dbReference type="ARBA" id="ARBA00023136"/>
    </source>
</evidence>
<evidence type="ECO:0008006" key="23">
    <source>
        <dbReference type="Google" id="ProtNLM"/>
    </source>
</evidence>
<dbReference type="FunFam" id="2.60.40.60:FF:000032">
    <property type="entry name" value="FAT atypical cadherin 1"/>
    <property type="match status" value="1"/>
</dbReference>
<evidence type="ECO:0000256" key="9">
    <source>
        <dbReference type="ARBA" id="ARBA00022989"/>
    </source>
</evidence>
<dbReference type="Gene3D" id="4.10.900.10">
    <property type="entry name" value="TCF3-CBD (Catenin binding domain)"/>
    <property type="match status" value="1"/>
</dbReference>
<dbReference type="SMART" id="SM00282">
    <property type="entry name" value="LamG"/>
    <property type="match status" value="1"/>
</dbReference>
<dbReference type="Pfam" id="PF00028">
    <property type="entry name" value="Cadherin"/>
    <property type="match status" value="5"/>
</dbReference>
<keyword evidence="9 18" id="KW-1133">Transmembrane helix</keyword>
<dbReference type="FunFam" id="4.10.900.10:FF:000012">
    <property type="entry name" value="Putative DE-cadherin"/>
    <property type="match status" value="1"/>
</dbReference>
<feature type="domain" description="Cadherin" evidence="20">
    <location>
        <begin position="727"/>
        <end position="829"/>
    </location>
</feature>
<dbReference type="PRINTS" id="PR00205">
    <property type="entry name" value="CADHERIN"/>
</dbReference>
<reference evidence="21 22" key="1">
    <citation type="submission" date="2020-08" db="EMBL/GenBank/DDBJ databases">
        <title>Aphidius gifuensis genome sequencing and assembly.</title>
        <authorList>
            <person name="Du Z."/>
        </authorList>
    </citation>
    <scope>NUCLEOTIDE SEQUENCE [LARGE SCALE GENOMIC DNA]</scope>
    <source>
        <strain evidence="21">YNYX2018</strain>
        <tissue evidence="21">Adults</tissue>
    </source>
</reference>
<name>A0A835CUZ3_APHGI</name>
<dbReference type="GO" id="GO:0007297">
    <property type="term" value="P:follicle cell of egg chamber migration"/>
    <property type="evidence" value="ECO:0007669"/>
    <property type="project" value="UniProtKB-ARBA"/>
</dbReference>
<comment type="subcellular location">
    <subcellularLocation>
        <location evidence="2">Cell membrane</location>
        <topology evidence="2">Multi-pass membrane protein</topology>
    </subcellularLocation>
    <subcellularLocation>
        <location evidence="1 15">Cell membrane</location>
        <topology evidence="1 15">Single-pass type I membrane protein</topology>
    </subcellularLocation>
</comment>
<keyword evidence="7 13" id="KW-0106">Calcium</keyword>
<dbReference type="InterPro" id="IPR015919">
    <property type="entry name" value="Cadherin-like_sf"/>
</dbReference>
<dbReference type="Gene3D" id="2.60.40.60">
    <property type="entry name" value="Cadherins"/>
    <property type="match status" value="7"/>
</dbReference>
<dbReference type="GO" id="GO:0070161">
    <property type="term" value="C:anchoring junction"/>
    <property type="evidence" value="ECO:0007669"/>
    <property type="project" value="UniProtKB-ARBA"/>
</dbReference>
<evidence type="ECO:0000256" key="18">
    <source>
        <dbReference type="SAM" id="Phobius"/>
    </source>
</evidence>
<dbReference type="GO" id="GO:0016342">
    <property type="term" value="C:catenin complex"/>
    <property type="evidence" value="ECO:0007669"/>
    <property type="project" value="TreeGrafter"/>
</dbReference>
<dbReference type="GO" id="GO:0007424">
    <property type="term" value="P:open tracheal system development"/>
    <property type="evidence" value="ECO:0007669"/>
    <property type="project" value="UniProtKB-ARBA"/>
</dbReference>
<evidence type="ECO:0000256" key="2">
    <source>
        <dbReference type="ARBA" id="ARBA00004651"/>
    </source>
</evidence>
<dbReference type="Gene3D" id="2.10.25.10">
    <property type="entry name" value="Laminin"/>
    <property type="match status" value="1"/>
</dbReference>
<dbReference type="Pfam" id="PF02210">
    <property type="entry name" value="Laminin_G_2"/>
    <property type="match status" value="1"/>
</dbReference>
<evidence type="ECO:0000313" key="22">
    <source>
        <dbReference type="Proteomes" id="UP000639338"/>
    </source>
</evidence>
<keyword evidence="11" id="KW-1015">Disulfide bond</keyword>
<accession>A0A835CUZ3</accession>
<dbReference type="GO" id="GO:0008013">
    <property type="term" value="F:beta-catenin binding"/>
    <property type="evidence" value="ECO:0007669"/>
    <property type="project" value="TreeGrafter"/>
</dbReference>
<feature type="domain" description="Cadherin" evidence="20">
    <location>
        <begin position="66"/>
        <end position="175"/>
    </location>
</feature>
<dbReference type="InterPro" id="IPR020894">
    <property type="entry name" value="Cadherin_CS"/>
</dbReference>
<dbReference type="CDD" id="cd00110">
    <property type="entry name" value="LamG"/>
    <property type="match status" value="1"/>
</dbReference>
<evidence type="ECO:0000256" key="8">
    <source>
        <dbReference type="ARBA" id="ARBA00022889"/>
    </source>
</evidence>
<dbReference type="CDD" id="cd11304">
    <property type="entry name" value="Cadherin_repeat"/>
    <property type="match status" value="7"/>
</dbReference>
<dbReference type="InterPro" id="IPR000233">
    <property type="entry name" value="Cadherin_Y-type_LIR"/>
</dbReference>
<evidence type="ECO:0000256" key="4">
    <source>
        <dbReference type="ARBA" id="ARBA00022692"/>
    </source>
</evidence>
<sequence>MEVVRCWDRWARLVGTISLFILIIGSLGDATKMRHSRHSEPRQEHPNNDKSVAKNDGHNHKPVFTNCNNYHPTMKEEERPGYEVIQVQAVDPDPINQGGKITYSLEKEPLERLKFEINNVTGWIRTTQFFDRDEPYREKEAWLTVIATDNGFFRLTDVCSFKVIIEDINDNAPVFDRVSYDESVPKDLPVGRRVMTLSATDIDDGNKAVVRFNISSLRPDENDYFKVNPETGIITLNKKIDKEEGYKFKLIARATDQGQEPKSEEIRLTIEIVESNKKSPSFTLIEPNSTISIQENSHDFDNNIITLQAQSNIDDKPRVLFSLINGVTEPMNKHGTFKLNSDGNTAHIRLAQTLDYGKTNEYTLLVRVMNDHNLGAETKIHINVLDVNDHSPVFNDIKVGGVLENEPEGTFVMQVRASDADGTEEHNQITYKLGNYDDLFKIDEKTGNITTLKVFDREREGIYDLKVIATDSSPSANSKTGEHNYLESTFRIEIGDKNDNPPHFNESVYTARSVGENSNKHKIVVQVHANDEDIASPVTYSIISGNTADTFYIEAETGRIRVNNPPDYEKYPSYNLTVRASDGNADDTATVRIFIENINDNPPEFEEFERNPIIDEEFLFQGCLTTVKAYDPDVTDRSADQHIVYSIKDIDQQPLISIDQYGCMKLKKPLDRDLPNGRSTWVINVKARDEDGGPNSIQSLVEVHITLNDINDNAPFLDMKEPVIWRENKEPGKITKLQARDYDSDKNGPPFKYYIDINQENEDINNKFTIADGYLYAKVKFDREEKKSYNIPITISDGGEPTMTGTSTLIVIIGDENDNPMNEGSSSIFVYNYRGESPDTDIGRVYVDDKDDWDLADKYFQWYNNDNQPGFDLNSNTGMITMLSGTKSGNYILNFTVTEASLLIESHTVNAQVSITIKDIPEEAVLRSGSIRLLNITQEEFIIKDIDTKKSIKDRFQEEYAKILNISVENVDVFTVLHSPHNNQNKSLLDVRFSAHASPYWASEKLNTILTENYDKLSDELNVNIMLINIDECLFEKLHCNNSCRNYLNISTVPYSVFTNTSSFVGVRAVVDPLCTCHIAEPPVCLNGGTPLKDRCECPPNFDGPHCELLGIGFDGNGWSIMPSPGQACDESHVGLEVTPYNKDGLIFYFGPMYFNPLINIQDFMSLEIQNGLAVLYVDYGTGTVKLEHNETILTDGKSHKIDVLWTKTTIELKVDNCGTSICMRLTAPLGTNEFLNVNSPIQIGGSLTQFNELRQHYSWNYTPTQKGFSGCIKNMTINGNTLNLGMPSYHHNTKLGCTLETNAAASFVVRSKFILPLLASFLGLALFIIVFVMIKKKDNDLYKDMDDIRENIINYEDEGGGEVDTGFDLNVLRRIYDDQPIDSKIAPSILQGRAADEVPDICGFLDGKKESCDKDPDTNPFDDVRHYAYEGEGNSDGSLSSLASCTDDGDLKFNYLSNFGPRFRKLADMYGEEPSDEESDGVEERESESWC</sequence>
<feature type="transmembrane region" description="Helical" evidence="18">
    <location>
        <begin position="1314"/>
        <end position="1335"/>
    </location>
</feature>
<dbReference type="GO" id="GO:0048565">
    <property type="term" value="P:digestive tract development"/>
    <property type="evidence" value="ECO:0007669"/>
    <property type="project" value="UniProtKB-ARBA"/>
</dbReference>
<evidence type="ECO:0000256" key="11">
    <source>
        <dbReference type="ARBA" id="ARBA00023157"/>
    </source>
</evidence>
<dbReference type="InterPro" id="IPR001791">
    <property type="entry name" value="Laminin_G"/>
</dbReference>
<evidence type="ECO:0000313" key="21">
    <source>
        <dbReference type="EMBL" id="KAF7994833.1"/>
    </source>
</evidence>
<dbReference type="SUPFAM" id="SSF49899">
    <property type="entry name" value="Concanavalin A-like lectins/glucanases"/>
    <property type="match status" value="1"/>
</dbReference>
<keyword evidence="5" id="KW-0732">Signal</keyword>
<comment type="caution">
    <text evidence="14">Lacks conserved residue(s) required for the propagation of feature annotation.</text>
</comment>
<keyword evidence="4 15" id="KW-0812">Transmembrane</keyword>
<dbReference type="InterPro" id="IPR002126">
    <property type="entry name" value="Cadherin-like_dom"/>
</dbReference>
<keyword evidence="3" id="KW-0245">EGF-like domain</keyword>
<protein>
    <recommendedName>
        <fullName evidence="23">DE-cadherin</fullName>
    </recommendedName>
</protein>
<dbReference type="PANTHER" id="PTHR24027:SF422">
    <property type="entry name" value="CADHERIN DOMAIN-CONTAINING PROTEIN"/>
    <property type="match status" value="1"/>
</dbReference>
<dbReference type="SMART" id="SM00112">
    <property type="entry name" value="CA"/>
    <property type="match status" value="7"/>
</dbReference>
<evidence type="ECO:0000256" key="1">
    <source>
        <dbReference type="ARBA" id="ARBA00004251"/>
    </source>
</evidence>
<feature type="domain" description="Cadherin" evidence="20">
    <location>
        <begin position="513"/>
        <end position="605"/>
    </location>
</feature>
<dbReference type="Pfam" id="PF01049">
    <property type="entry name" value="CADH_Y-type_LIR"/>
    <property type="match status" value="1"/>
</dbReference>
<proteinExistence type="predicted"/>
<evidence type="ECO:0000256" key="16">
    <source>
        <dbReference type="RuleBase" id="RU004357"/>
    </source>
</evidence>
<dbReference type="GO" id="GO:0007156">
    <property type="term" value="P:homophilic cell adhesion via plasma membrane adhesion molecules"/>
    <property type="evidence" value="ECO:0007669"/>
    <property type="project" value="InterPro"/>
</dbReference>
<keyword evidence="12" id="KW-0325">Glycoprotein</keyword>
<evidence type="ECO:0000256" key="15">
    <source>
        <dbReference type="RuleBase" id="RU003318"/>
    </source>
</evidence>
<dbReference type="Pfam" id="PF24811">
    <property type="entry name" value="Ig_Shg"/>
    <property type="match status" value="1"/>
</dbReference>
<feature type="compositionally biased region" description="Acidic residues" evidence="17">
    <location>
        <begin position="1471"/>
        <end position="1482"/>
    </location>
</feature>
<gene>
    <name evidence="21" type="ORF">HCN44_004305</name>
</gene>
<evidence type="ECO:0000256" key="17">
    <source>
        <dbReference type="SAM" id="MobiDB-lite"/>
    </source>
</evidence>
<dbReference type="InterPro" id="IPR039808">
    <property type="entry name" value="Cadherin"/>
</dbReference>
<evidence type="ECO:0000256" key="6">
    <source>
        <dbReference type="ARBA" id="ARBA00022737"/>
    </source>
</evidence>
<dbReference type="GO" id="GO:0045296">
    <property type="term" value="F:cadherin binding"/>
    <property type="evidence" value="ECO:0007669"/>
    <property type="project" value="TreeGrafter"/>
</dbReference>
<dbReference type="GO" id="GO:0035239">
    <property type="term" value="P:tube morphogenesis"/>
    <property type="evidence" value="ECO:0007669"/>
    <property type="project" value="UniProtKB-ARBA"/>
</dbReference>
<dbReference type="GO" id="GO:0007010">
    <property type="term" value="P:cytoskeleton organization"/>
    <property type="evidence" value="ECO:0007669"/>
    <property type="project" value="UniProtKB-ARBA"/>
</dbReference>
<keyword evidence="22" id="KW-1185">Reference proteome</keyword>
<feature type="domain" description="Cadherin" evidence="20">
    <location>
        <begin position="402"/>
        <end position="504"/>
    </location>
</feature>
<dbReference type="FunFam" id="2.60.40.60:FF:000013">
    <property type="entry name" value="Cadherin EGF LAG seven-pass G-type receptor"/>
    <property type="match status" value="1"/>
</dbReference>
<dbReference type="PANTHER" id="PTHR24027">
    <property type="entry name" value="CADHERIN-23"/>
    <property type="match status" value="1"/>
</dbReference>
<keyword evidence="6" id="KW-0677">Repeat</keyword>
<feature type="domain" description="Cadherin" evidence="20">
    <location>
        <begin position="624"/>
        <end position="717"/>
    </location>
</feature>
<dbReference type="GO" id="GO:0098858">
    <property type="term" value="C:actin-based cell projection"/>
    <property type="evidence" value="ECO:0007669"/>
    <property type="project" value="UniProtKB-ARBA"/>
</dbReference>
<keyword evidence="10 18" id="KW-0472">Membrane</keyword>
<evidence type="ECO:0000256" key="5">
    <source>
        <dbReference type="ARBA" id="ARBA00022729"/>
    </source>
</evidence>
<evidence type="ECO:0000256" key="7">
    <source>
        <dbReference type="ARBA" id="ARBA00022837"/>
    </source>
</evidence>
<dbReference type="GO" id="GO:0048589">
    <property type="term" value="P:developmental growth"/>
    <property type="evidence" value="ECO:0007669"/>
    <property type="project" value="UniProtKB-ARBA"/>
</dbReference>
<feature type="domain" description="Laminin G" evidence="19">
    <location>
        <begin position="1109"/>
        <end position="1298"/>
    </location>
</feature>
<feature type="region of interest" description="Disordered" evidence="17">
    <location>
        <begin position="33"/>
        <end position="63"/>
    </location>
</feature>
<dbReference type="PROSITE" id="PS50025">
    <property type="entry name" value="LAM_G_DOMAIN"/>
    <property type="match status" value="1"/>
</dbReference>
<dbReference type="EMBL" id="JACMRX010000002">
    <property type="protein sequence ID" value="KAF7994833.1"/>
    <property type="molecule type" value="Genomic_DNA"/>
</dbReference>
<feature type="compositionally biased region" description="Basic and acidic residues" evidence="17">
    <location>
        <begin position="38"/>
        <end position="59"/>
    </location>
</feature>
<feature type="domain" description="Cadherin" evidence="20">
    <location>
        <begin position="299"/>
        <end position="394"/>
    </location>
</feature>
<evidence type="ECO:0000256" key="12">
    <source>
        <dbReference type="ARBA" id="ARBA00023180"/>
    </source>
</evidence>
<organism evidence="21 22">
    <name type="scientific">Aphidius gifuensis</name>
    <name type="common">Parasitoid wasp</name>
    <dbReference type="NCBI Taxonomy" id="684658"/>
    <lineage>
        <taxon>Eukaryota</taxon>
        <taxon>Metazoa</taxon>
        <taxon>Ecdysozoa</taxon>
        <taxon>Arthropoda</taxon>
        <taxon>Hexapoda</taxon>
        <taxon>Insecta</taxon>
        <taxon>Pterygota</taxon>
        <taxon>Neoptera</taxon>
        <taxon>Endopterygota</taxon>
        <taxon>Hymenoptera</taxon>
        <taxon>Apocrita</taxon>
        <taxon>Ichneumonoidea</taxon>
        <taxon>Braconidae</taxon>
        <taxon>Aphidiinae</taxon>
        <taxon>Aphidius</taxon>
    </lineage>
</organism>
<dbReference type="PROSITE" id="PS00232">
    <property type="entry name" value="CADHERIN_1"/>
    <property type="match status" value="3"/>
</dbReference>
<comment type="caution">
    <text evidence="21">The sequence shown here is derived from an EMBL/GenBank/DDBJ whole genome shotgun (WGS) entry which is preliminary data.</text>
</comment>
<dbReference type="Gene3D" id="2.60.120.200">
    <property type="match status" value="1"/>
</dbReference>
<comment type="function">
    <text evidence="16">Cadherins are calcium-dependent cell adhesion proteins.</text>
</comment>
<dbReference type="InterPro" id="IPR027397">
    <property type="entry name" value="Catenin-bd_sf"/>
</dbReference>
<dbReference type="PROSITE" id="PS00022">
    <property type="entry name" value="EGF_1"/>
    <property type="match status" value="1"/>
</dbReference>
<dbReference type="Proteomes" id="UP000639338">
    <property type="component" value="Unassembled WGS sequence"/>
</dbReference>
<evidence type="ECO:0000259" key="19">
    <source>
        <dbReference type="PROSITE" id="PS50025"/>
    </source>
</evidence>
<evidence type="ECO:0000256" key="14">
    <source>
        <dbReference type="PROSITE-ProRule" id="PRU00122"/>
    </source>
</evidence>
<dbReference type="InterPro" id="IPR000742">
    <property type="entry name" value="EGF"/>
</dbReference>
<dbReference type="FunFam" id="2.60.40.60:FF:000058">
    <property type="entry name" value="FAT atypical cadherin 3"/>
    <property type="match status" value="1"/>
</dbReference>
<dbReference type="GO" id="GO:0007163">
    <property type="term" value="P:establishment or maintenance of cell polarity"/>
    <property type="evidence" value="ECO:0007669"/>
    <property type="project" value="UniProtKB-ARBA"/>
</dbReference>
<dbReference type="SUPFAM" id="SSF49313">
    <property type="entry name" value="Cadherin-like"/>
    <property type="match status" value="8"/>
</dbReference>
<evidence type="ECO:0000256" key="3">
    <source>
        <dbReference type="ARBA" id="ARBA00022536"/>
    </source>
</evidence>
<dbReference type="GO" id="GO:0005509">
    <property type="term" value="F:calcium ion binding"/>
    <property type="evidence" value="ECO:0007669"/>
    <property type="project" value="UniProtKB-UniRule"/>
</dbReference>
<evidence type="ECO:0000256" key="13">
    <source>
        <dbReference type="PROSITE-ProRule" id="PRU00043"/>
    </source>
</evidence>
<feature type="domain" description="Cadherin" evidence="20">
    <location>
        <begin position="176"/>
        <end position="282"/>
    </location>
</feature>
<dbReference type="InterPro" id="IPR013320">
    <property type="entry name" value="ConA-like_dom_sf"/>
</dbReference>
<dbReference type="GO" id="GO:0009887">
    <property type="term" value="P:animal organ morphogenesis"/>
    <property type="evidence" value="ECO:0007669"/>
    <property type="project" value="UniProtKB-ARBA"/>
</dbReference>
<keyword evidence="8 15" id="KW-0130">Cell adhesion</keyword>
<dbReference type="InterPro" id="IPR056370">
    <property type="entry name" value="Shg-like_Ig-like"/>
</dbReference>
<dbReference type="OrthoDB" id="6252479at2759"/>
<dbReference type="GO" id="GO:0007431">
    <property type="term" value="P:salivary gland development"/>
    <property type="evidence" value="ECO:0007669"/>
    <property type="project" value="UniProtKB-ARBA"/>
</dbReference>
<feature type="compositionally biased region" description="Basic and acidic residues" evidence="17">
    <location>
        <begin position="1483"/>
        <end position="1492"/>
    </location>
</feature>
<dbReference type="GO" id="GO:0008104">
    <property type="term" value="P:intracellular protein localization"/>
    <property type="evidence" value="ECO:0007669"/>
    <property type="project" value="UniProtKB-ARBA"/>
</dbReference>
<dbReference type="InterPro" id="IPR002049">
    <property type="entry name" value="LE_dom"/>
</dbReference>
<dbReference type="GO" id="GO:0001736">
    <property type="term" value="P:establishment of planar polarity"/>
    <property type="evidence" value="ECO:0007669"/>
    <property type="project" value="UniProtKB-ARBA"/>
</dbReference>
<dbReference type="PROSITE" id="PS50268">
    <property type="entry name" value="CADHERIN_2"/>
    <property type="match status" value="7"/>
</dbReference>
<evidence type="ECO:0000259" key="20">
    <source>
        <dbReference type="PROSITE" id="PS50268"/>
    </source>
</evidence>
<feature type="region of interest" description="Disordered" evidence="17">
    <location>
        <begin position="1470"/>
        <end position="1492"/>
    </location>
</feature>
<dbReference type="CDD" id="cd00055">
    <property type="entry name" value="EGF_Lam"/>
    <property type="match status" value="1"/>
</dbReference>